<evidence type="ECO:0000313" key="2">
    <source>
        <dbReference type="EMBL" id="VDD91872.1"/>
    </source>
</evidence>
<reference evidence="2 3" key="2">
    <citation type="submission" date="2018-10" db="EMBL/GenBank/DDBJ databases">
        <authorList>
            <consortium name="Pathogen Informatics"/>
        </authorList>
    </citation>
    <scope>NUCLEOTIDE SEQUENCE [LARGE SCALE GENOMIC DNA]</scope>
</reference>
<evidence type="ECO:0000313" key="4">
    <source>
        <dbReference type="WBParaSite" id="EVEC_0000710201-mRNA-1"/>
    </source>
</evidence>
<feature type="compositionally biased region" description="Basic and acidic residues" evidence="1">
    <location>
        <begin position="272"/>
        <end position="285"/>
    </location>
</feature>
<dbReference type="EMBL" id="UXUI01008585">
    <property type="protein sequence ID" value="VDD91872.1"/>
    <property type="molecule type" value="Genomic_DNA"/>
</dbReference>
<feature type="compositionally biased region" description="Polar residues" evidence="1">
    <location>
        <begin position="208"/>
        <end position="219"/>
    </location>
</feature>
<protein>
    <submittedName>
        <fullName evidence="4">ZM domain-containing protein</fullName>
    </submittedName>
</protein>
<feature type="compositionally biased region" description="Low complexity" evidence="1">
    <location>
        <begin position="179"/>
        <end position="191"/>
    </location>
</feature>
<name>A0A0N4V9I4_ENTVE</name>
<dbReference type="Proteomes" id="UP000274131">
    <property type="component" value="Unassembled WGS sequence"/>
</dbReference>
<dbReference type="AlphaFoldDB" id="A0A0N4V9I4"/>
<organism evidence="4">
    <name type="scientific">Enterobius vermicularis</name>
    <name type="common">Human pinworm</name>
    <dbReference type="NCBI Taxonomy" id="51028"/>
    <lineage>
        <taxon>Eukaryota</taxon>
        <taxon>Metazoa</taxon>
        <taxon>Ecdysozoa</taxon>
        <taxon>Nematoda</taxon>
        <taxon>Chromadorea</taxon>
        <taxon>Rhabditida</taxon>
        <taxon>Spirurina</taxon>
        <taxon>Oxyuridomorpha</taxon>
        <taxon>Oxyuroidea</taxon>
        <taxon>Oxyuridae</taxon>
        <taxon>Enterobius</taxon>
    </lineage>
</organism>
<dbReference type="WBParaSite" id="EVEC_0000710201-mRNA-1">
    <property type="protein sequence ID" value="EVEC_0000710201-mRNA-1"/>
    <property type="gene ID" value="EVEC_0000710201"/>
</dbReference>
<evidence type="ECO:0000256" key="1">
    <source>
        <dbReference type="SAM" id="MobiDB-lite"/>
    </source>
</evidence>
<gene>
    <name evidence="2" type="ORF">EVEC_LOCUS6623</name>
</gene>
<reference evidence="4" key="1">
    <citation type="submission" date="2017-02" db="UniProtKB">
        <authorList>
            <consortium name="WormBaseParasite"/>
        </authorList>
    </citation>
    <scope>IDENTIFICATION</scope>
</reference>
<sequence>MNARIKAGGAPCSEPMISFERPLSSLSVTFERPASVSSATHPEVRPTGEPNVHYAAELTSPSNEDFDLGKILAGHGYIPQAVYLASVNEVRAFAAHAPNVNRTNGNRLRANGHPNYYRGAYRNRENHQTQQTNDIGHYREYIRREYSNTNYRNHHNNSRRGNNNNEANYESSREKNAEFQPRNRFNRQNNFISQKSGVSAHSRHAADNQKSGFTNNRNRNTGDYEQKQKQTLIIEPSGGRMKRSSALQRANRSPVEEKEYLEDYNLSSPCNDDSKSESSSKKTEEPEYNFEENAFPSLSEDVKEEIVKEEKPLFSKVAAGKKKERKESKEKRSYAQMLKQGNGLSANSSKNLRKLSPVFSGQLNTKAEMAGFDDCESGGWLRFAVLYICG</sequence>
<feature type="region of interest" description="Disordered" evidence="1">
    <location>
        <begin position="150"/>
        <end position="295"/>
    </location>
</feature>
<feature type="compositionally biased region" description="Low complexity" evidence="1">
    <location>
        <begin position="159"/>
        <end position="170"/>
    </location>
</feature>
<proteinExistence type="predicted"/>
<dbReference type="STRING" id="51028.A0A0N4V9I4"/>
<keyword evidence="3" id="KW-1185">Reference proteome</keyword>
<accession>A0A0N4V9I4</accession>
<evidence type="ECO:0000313" key="3">
    <source>
        <dbReference type="Proteomes" id="UP000274131"/>
    </source>
</evidence>